<evidence type="ECO:0000256" key="2">
    <source>
        <dbReference type="ARBA" id="ARBA00022801"/>
    </source>
</evidence>
<dbReference type="EMBL" id="UINC01017118">
    <property type="protein sequence ID" value="SVA70713.1"/>
    <property type="molecule type" value="Genomic_DNA"/>
</dbReference>
<accession>A0A381Y2J3</accession>
<dbReference type="InterPro" id="IPR011683">
    <property type="entry name" value="Glyco_hydro_53"/>
</dbReference>
<comment type="similarity">
    <text evidence="1">Belongs to the glycosyl hydrolase 53 family.</text>
</comment>
<proteinExistence type="inferred from homology"/>
<keyword evidence="3" id="KW-0326">Glycosidase</keyword>
<gene>
    <name evidence="4" type="ORF">METZ01_LOCUS123567</name>
</gene>
<dbReference type="Gene3D" id="3.20.20.80">
    <property type="entry name" value="Glycosidases"/>
    <property type="match status" value="1"/>
</dbReference>
<dbReference type="InterPro" id="IPR017853">
    <property type="entry name" value="GH"/>
</dbReference>
<evidence type="ECO:0000313" key="4">
    <source>
        <dbReference type="EMBL" id="SVA70713.1"/>
    </source>
</evidence>
<dbReference type="GO" id="GO:0015926">
    <property type="term" value="F:glucosidase activity"/>
    <property type="evidence" value="ECO:0007669"/>
    <property type="project" value="InterPro"/>
</dbReference>
<dbReference type="Gene3D" id="2.60.40.4070">
    <property type="match status" value="1"/>
</dbReference>
<evidence type="ECO:0008006" key="5">
    <source>
        <dbReference type="Google" id="ProtNLM"/>
    </source>
</evidence>
<name>A0A381Y2J3_9ZZZZ</name>
<reference evidence="4" key="1">
    <citation type="submission" date="2018-05" db="EMBL/GenBank/DDBJ databases">
        <authorList>
            <person name="Lanie J.A."/>
            <person name="Ng W.-L."/>
            <person name="Kazmierczak K.M."/>
            <person name="Andrzejewski T.M."/>
            <person name="Davidsen T.M."/>
            <person name="Wayne K.J."/>
            <person name="Tettelin H."/>
            <person name="Glass J.I."/>
            <person name="Rusch D."/>
            <person name="Podicherti R."/>
            <person name="Tsui H.-C.T."/>
            <person name="Winkler M.E."/>
        </authorList>
    </citation>
    <scope>NUCLEOTIDE SEQUENCE</scope>
</reference>
<feature type="non-terminal residue" evidence="4">
    <location>
        <position position="1"/>
    </location>
</feature>
<sequence length="430" mass="48983">VGGWVDLNMKRYILIGILISLSFTRSNQFITGVDISMLKQVEESGGLFYENGSQIDPIQIFKDKGINTVRIKIWHTPSLNYNNLESVLEIADRVSSVGLDLLLDFHYSDTWADPSSQTKPFAWVDLNFETLCDSMEQYSRHVITKLKNQNTLPKYVQIGNETDCGLLWPDGYVCGDSNNDVQWNKLRDLFMHAIEGVNSALDTQDTIKIISHVSSGGNWFFNNLIGQGVNIDILSISYYPMWHGTLTDLNQNMDELGNEFQKPVLIVETAYPFTLEWNDNTHNILGLETQLLEGYEASEEGQFSFLHDLITLVDDNDSGLGICYWAPDWISTNQFGSPWENQALFDFDGELLDAISVFDNSSVSIQRIDNFSFNNIYNYPNPFNPVTTLRYDLPEDAMVNITIYDMIGRVVKTMVNRQENAGFKSIRWNA</sequence>
<dbReference type="AlphaFoldDB" id="A0A381Y2J3"/>
<dbReference type="SUPFAM" id="SSF51445">
    <property type="entry name" value="(Trans)glycosidases"/>
    <property type="match status" value="1"/>
</dbReference>
<dbReference type="GO" id="GO:0045490">
    <property type="term" value="P:pectin catabolic process"/>
    <property type="evidence" value="ECO:0007669"/>
    <property type="project" value="TreeGrafter"/>
</dbReference>
<protein>
    <recommendedName>
        <fullName evidence="5">Arabinogalactan endo-beta-1,4-galactanase</fullName>
    </recommendedName>
</protein>
<organism evidence="4">
    <name type="scientific">marine metagenome</name>
    <dbReference type="NCBI Taxonomy" id="408172"/>
    <lineage>
        <taxon>unclassified sequences</taxon>
        <taxon>metagenomes</taxon>
        <taxon>ecological metagenomes</taxon>
    </lineage>
</organism>
<dbReference type="Pfam" id="PF07745">
    <property type="entry name" value="Glyco_hydro_53"/>
    <property type="match status" value="1"/>
</dbReference>
<evidence type="ECO:0000256" key="3">
    <source>
        <dbReference type="ARBA" id="ARBA00023295"/>
    </source>
</evidence>
<dbReference type="PANTHER" id="PTHR34983:SF2">
    <property type="entry name" value="ENDO-BETA-1,4-GALACTANASE"/>
    <property type="match status" value="1"/>
</dbReference>
<dbReference type="PANTHER" id="PTHR34983">
    <property type="entry name" value="ARABINOGALACTAN ENDO-BETA-1,4-GALACTANASE A"/>
    <property type="match status" value="1"/>
</dbReference>
<feature type="non-terminal residue" evidence="4">
    <location>
        <position position="430"/>
    </location>
</feature>
<keyword evidence="2" id="KW-0378">Hydrolase</keyword>
<evidence type="ECO:0000256" key="1">
    <source>
        <dbReference type="ARBA" id="ARBA00010687"/>
    </source>
</evidence>